<protein>
    <submittedName>
        <fullName evidence="5">Helix-turn-helix domain-containing protein</fullName>
    </submittedName>
</protein>
<sequence>MPTIPMHLLQDRAEIGIEIDYFKPGDKPEEEEPLGAHRDDHYIFFLVERGAAQLMIDFEVMRFTPNTLYFVLPGQVHHRISADMAYGWFLAVDTGLLTNEQRQVFEQRLTLQLPIALSDEMAGEFKEVLKPLFRHYCDNEGQPFYRQVLYSLLQAFTGMVAAQYKEQEAQSGMLFNRKYQLTQEFKTLLSNNLKEVKSPSAYAEKLNVSEVYLNEALKNTTGFPVSYWIMQEVMLEAKRLLFYTALNVKEIAHELGYEDHTYFSRIFKQQSGLTPLVFREQYRE</sequence>
<organism evidence="5 6">
    <name type="scientific">Mucilaginibacter ximonensis</name>
    <dbReference type="NCBI Taxonomy" id="538021"/>
    <lineage>
        <taxon>Bacteria</taxon>
        <taxon>Pseudomonadati</taxon>
        <taxon>Bacteroidota</taxon>
        <taxon>Sphingobacteriia</taxon>
        <taxon>Sphingobacteriales</taxon>
        <taxon>Sphingobacteriaceae</taxon>
        <taxon>Mucilaginibacter</taxon>
    </lineage>
</organism>
<keyword evidence="6" id="KW-1185">Reference proteome</keyword>
<evidence type="ECO:0000313" key="6">
    <source>
        <dbReference type="Proteomes" id="UP001597557"/>
    </source>
</evidence>
<keyword evidence="1" id="KW-0805">Transcription regulation</keyword>
<proteinExistence type="predicted"/>
<reference evidence="6" key="1">
    <citation type="journal article" date="2019" name="Int. J. Syst. Evol. Microbiol.">
        <title>The Global Catalogue of Microorganisms (GCM) 10K type strain sequencing project: providing services to taxonomists for standard genome sequencing and annotation.</title>
        <authorList>
            <consortium name="The Broad Institute Genomics Platform"/>
            <consortium name="The Broad Institute Genome Sequencing Center for Infectious Disease"/>
            <person name="Wu L."/>
            <person name="Ma J."/>
        </authorList>
    </citation>
    <scope>NUCLEOTIDE SEQUENCE [LARGE SCALE GENOMIC DNA]</scope>
    <source>
        <strain evidence="6">KCTC 22437</strain>
    </source>
</reference>
<dbReference type="InterPro" id="IPR020449">
    <property type="entry name" value="Tscrpt_reg_AraC-type_HTH"/>
</dbReference>
<dbReference type="Proteomes" id="UP001597557">
    <property type="component" value="Unassembled WGS sequence"/>
</dbReference>
<dbReference type="PANTHER" id="PTHR43280">
    <property type="entry name" value="ARAC-FAMILY TRANSCRIPTIONAL REGULATOR"/>
    <property type="match status" value="1"/>
</dbReference>
<dbReference type="Gene3D" id="1.10.10.60">
    <property type="entry name" value="Homeodomain-like"/>
    <property type="match status" value="1"/>
</dbReference>
<evidence type="ECO:0000256" key="1">
    <source>
        <dbReference type="ARBA" id="ARBA00023015"/>
    </source>
</evidence>
<dbReference type="SUPFAM" id="SSF51215">
    <property type="entry name" value="Regulatory protein AraC"/>
    <property type="match status" value="1"/>
</dbReference>
<name>A0ABW5YA22_9SPHI</name>
<dbReference type="EMBL" id="JBHUPD010000001">
    <property type="protein sequence ID" value="MFD2872148.1"/>
    <property type="molecule type" value="Genomic_DNA"/>
</dbReference>
<evidence type="ECO:0000256" key="2">
    <source>
        <dbReference type="ARBA" id="ARBA00023125"/>
    </source>
</evidence>
<dbReference type="InterPro" id="IPR009057">
    <property type="entry name" value="Homeodomain-like_sf"/>
</dbReference>
<evidence type="ECO:0000313" key="5">
    <source>
        <dbReference type="EMBL" id="MFD2872148.1"/>
    </source>
</evidence>
<dbReference type="InterPro" id="IPR037923">
    <property type="entry name" value="HTH-like"/>
</dbReference>
<dbReference type="PANTHER" id="PTHR43280:SF28">
    <property type="entry name" value="HTH-TYPE TRANSCRIPTIONAL ACTIVATOR RHAS"/>
    <property type="match status" value="1"/>
</dbReference>
<accession>A0ABW5YA22</accession>
<gene>
    <name evidence="5" type="ORF">ACFS5N_06700</name>
</gene>
<dbReference type="InterPro" id="IPR018060">
    <property type="entry name" value="HTH_AraC"/>
</dbReference>
<feature type="domain" description="HTH araC/xylS-type" evidence="4">
    <location>
        <begin position="183"/>
        <end position="281"/>
    </location>
</feature>
<dbReference type="Pfam" id="PF02311">
    <property type="entry name" value="AraC_binding"/>
    <property type="match status" value="1"/>
</dbReference>
<comment type="caution">
    <text evidence="5">The sequence shown here is derived from an EMBL/GenBank/DDBJ whole genome shotgun (WGS) entry which is preliminary data.</text>
</comment>
<dbReference type="RefSeq" id="WP_377183509.1">
    <property type="nucleotide sequence ID" value="NZ_JBHUPD010000001.1"/>
</dbReference>
<evidence type="ECO:0000256" key="3">
    <source>
        <dbReference type="ARBA" id="ARBA00023163"/>
    </source>
</evidence>
<dbReference type="Pfam" id="PF12833">
    <property type="entry name" value="HTH_18"/>
    <property type="match status" value="1"/>
</dbReference>
<dbReference type="PROSITE" id="PS01124">
    <property type="entry name" value="HTH_ARAC_FAMILY_2"/>
    <property type="match status" value="1"/>
</dbReference>
<keyword evidence="2" id="KW-0238">DNA-binding</keyword>
<dbReference type="PRINTS" id="PR00032">
    <property type="entry name" value="HTHARAC"/>
</dbReference>
<keyword evidence="3" id="KW-0804">Transcription</keyword>
<dbReference type="InterPro" id="IPR003313">
    <property type="entry name" value="AraC-bd"/>
</dbReference>
<dbReference type="SUPFAM" id="SSF46689">
    <property type="entry name" value="Homeodomain-like"/>
    <property type="match status" value="1"/>
</dbReference>
<dbReference type="SMART" id="SM00342">
    <property type="entry name" value="HTH_ARAC"/>
    <property type="match status" value="1"/>
</dbReference>
<evidence type="ECO:0000259" key="4">
    <source>
        <dbReference type="PROSITE" id="PS01124"/>
    </source>
</evidence>